<evidence type="ECO:0000313" key="1">
    <source>
        <dbReference type="EMBL" id="GBR15340.1"/>
    </source>
</evidence>
<sequence length="50" mass="5536">MCRTPLGDISAAATVQEVCVTQEIARMKKQFGILKSPHFFLSKKNLGGRK</sequence>
<reference evidence="1" key="1">
    <citation type="submission" date="2013-04" db="EMBL/GenBank/DDBJ databases">
        <title>The genome sequencing project of 58 acetic acid bacteria.</title>
        <authorList>
            <person name="Okamoto-Kainuma A."/>
            <person name="Ishikawa M."/>
            <person name="Umino S."/>
            <person name="Koizumi Y."/>
            <person name="Shiwa Y."/>
            <person name="Yoshikawa H."/>
            <person name="Matsutani M."/>
            <person name="Matsushita K."/>
        </authorList>
    </citation>
    <scope>NUCLEOTIDE SEQUENCE</scope>
    <source>
        <strain evidence="1">NRIC 0228</strain>
    </source>
</reference>
<accession>A0ABQ0QE78</accession>
<organism evidence="1 2">
    <name type="scientific">Gluconobacter frateurii NRIC 0228</name>
    <dbReference type="NCBI Taxonomy" id="1307946"/>
    <lineage>
        <taxon>Bacteria</taxon>
        <taxon>Pseudomonadati</taxon>
        <taxon>Pseudomonadota</taxon>
        <taxon>Alphaproteobacteria</taxon>
        <taxon>Acetobacterales</taxon>
        <taxon>Acetobacteraceae</taxon>
        <taxon>Gluconobacter</taxon>
    </lineage>
</organism>
<dbReference type="Proteomes" id="UP001061070">
    <property type="component" value="Unassembled WGS sequence"/>
</dbReference>
<gene>
    <name evidence="1" type="ORF">AA0228_2487</name>
</gene>
<keyword evidence="2" id="KW-1185">Reference proteome</keyword>
<protein>
    <submittedName>
        <fullName evidence="1">Uncharacterized protein</fullName>
    </submittedName>
</protein>
<comment type="caution">
    <text evidence="1">The sequence shown here is derived from an EMBL/GenBank/DDBJ whole genome shotgun (WGS) entry which is preliminary data.</text>
</comment>
<proteinExistence type="predicted"/>
<name>A0ABQ0QE78_9PROT</name>
<evidence type="ECO:0000313" key="2">
    <source>
        <dbReference type="Proteomes" id="UP001061070"/>
    </source>
</evidence>
<dbReference type="EMBL" id="BAQW01000013">
    <property type="protein sequence ID" value="GBR15340.1"/>
    <property type="molecule type" value="Genomic_DNA"/>
</dbReference>